<evidence type="ECO:0000313" key="2">
    <source>
        <dbReference type="Proteomes" id="UP000197138"/>
    </source>
</evidence>
<organism evidence="1 2">
    <name type="scientific">Punica granatum</name>
    <name type="common">Pomegranate</name>
    <dbReference type="NCBI Taxonomy" id="22663"/>
    <lineage>
        <taxon>Eukaryota</taxon>
        <taxon>Viridiplantae</taxon>
        <taxon>Streptophyta</taxon>
        <taxon>Embryophyta</taxon>
        <taxon>Tracheophyta</taxon>
        <taxon>Spermatophyta</taxon>
        <taxon>Magnoliopsida</taxon>
        <taxon>eudicotyledons</taxon>
        <taxon>Gunneridae</taxon>
        <taxon>Pentapetalae</taxon>
        <taxon>rosids</taxon>
        <taxon>malvids</taxon>
        <taxon>Myrtales</taxon>
        <taxon>Lythraceae</taxon>
        <taxon>Punica</taxon>
    </lineage>
</organism>
<dbReference type="AlphaFoldDB" id="A0A218WWE9"/>
<name>A0A218WWE9_PUNGR</name>
<reference evidence="2" key="1">
    <citation type="journal article" date="2017" name="Plant J.">
        <title>The pomegranate (Punica granatum L.) genome and the genomics of punicalagin biosynthesis.</title>
        <authorList>
            <person name="Qin G."/>
            <person name="Xu C."/>
            <person name="Ming R."/>
            <person name="Tang H."/>
            <person name="Guyot R."/>
            <person name="Kramer E.M."/>
            <person name="Hu Y."/>
            <person name="Yi X."/>
            <person name="Qi Y."/>
            <person name="Xu X."/>
            <person name="Gao Z."/>
            <person name="Pan H."/>
            <person name="Jian J."/>
            <person name="Tian Y."/>
            <person name="Yue Z."/>
            <person name="Xu Y."/>
        </authorList>
    </citation>
    <scope>NUCLEOTIDE SEQUENCE [LARGE SCALE GENOMIC DNA]</scope>
    <source>
        <strain evidence="2">cv. Dabenzi</strain>
    </source>
</reference>
<protein>
    <submittedName>
        <fullName evidence="1">Uncharacterized protein</fullName>
    </submittedName>
</protein>
<sequence>MPEPFRSDGFRSPSPENYALFRGRPVMQRSVCLFLDAAAGLMLEATRSDCVSRLSCGRGHRKARFPSRVPPGTGRRAPSGGCVPERATACEWCSGCALGPAQWLQSLPLDGSMTNFSIGVPCVHRTEGRLVPVPVTAIVERGVPLSSPSIDTPSKGQWVDNAVVPLVHALPRRPTGATRRWATGASSIPRMRNVPIGTWAGSLYVPDNVAPIE</sequence>
<evidence type="ECO:0000313" key="1">
    <source>
        <dbReference type="EMBL" id="OWM76808.1"/>
    </source>
</evidence>
<gene>
    <name evidence="1" type="ORF">CDL15_Pgr026907</name>
</gene>
<proteinExistence type="predicted"/>
<comment type="caution">
    <text evidence="1">The sequence shown here is derived from an EMBL/GenBank/DDBJ whole genome shotgun (WGS) entry which is preliminary data.</text>
</comment>
<dbReference type="Proteomes" id="UP000197138">
    <property type="component" value="Unassembled WGS sequence"/>
</dbReference>
<dbReference type="EMBL" id="MTKT01002977">
    <property type="protein sequence ID" value="OWM76808.1"/>
    <property type="molecule type" value="Genomic_DNA"/>
</dbReference>
<accession>A0A218WWE9</accession>